<feature type="region of interest" description="Disordered" evidence="1">
    <location>
        <begin position="1"/>
        <end position="34"/>
    </location>
</feature>
<name>A0A167R8I7_9HYPO</name>
<evidence type="ECO:0000256" key="1">
    <source>
        <dbReference type="SAM" id="MobiDB-lite"/>
    </source>
</evidence>
<feature type="compositionally biased region" description="Low complexity" evidence="1">
    <location>
        <begin position="89"/>
        <end position="103"/>
    </location>
</feature>
<comment type="caution">
    <text evidence="2">The sequence shown here is derived from an EMBL/GenBank/DDBJ whole genome shotgun (WGS) entry which is preliminary data.</text>
</comment>
<keyword evidence="3" id="KW-1185">Reference proteome</keyword>
<evidence type="ECO:0000313" key="3">
    <source>
        <dbReference type="Proteomes" id="UP000076874"/>
    </source>
</evidence>
<feature type="region of interest" description="Disordered" evidence="1">
    <location>
        <begin position="163"/>
        <end position="228"/>
    </location>
</feature>
<feature type="compositionally biased region" description="Low complexity" evidence="1">
    <location>
        <begin position="195"/>
        <end position="206"/>
    </location>
</feature>
<protein>
    <submittedName>
        <fullName evidence="2">Uncharacterized protein</fullName>
    </submittedName>
</protein>
<dbReference type="AlphaFoldDB" id="A0A167R8I7"/>
<dbReference type="STRING" id="1081102.A0A167R8I7"/>
<feature type="region of interest" description="Disordered" evidence="1">
    <location>
        <begin position="79"/>
        <end position="103"/>
    </location>
</feature>
<evidence type="ECO:0000313" key="2">
    <source>
        <dbReference type="EMBL" id="OAA58366.1"/>
    </source>
</evidence>
<accession>A0A167R8I7</accession>
<dbReference type="EMBL" id="AZHD01000012">
    <property type="protein sequence ID" value="OAA58366.1"/>
    <property type="molecule type" value="Genomic_DNA"/>
</dbReference>
<sequence length="228" mass="23707">MGKPSKEARRKRRKEDRQRSVSDSVPVPGPRPALAAANTLSAPIAITSGTPIIPFTQRHAADEFTGAVSLTVARRRYAGGSAPTPGPLPSLSTAATPSTPMTTTPAVLVTPSLRRYVSIVPIGPSSPTAARLRAIAGTPPTRTPPSIGSRDLLYARVSGQNHGTARLKPATRPAVAAPEGDNRDDIVDEDIYRASDINANDGGSNDDSGRDADGNEDNDVGGGEDNND</sequence>
<dbReference type="Proteomes" id="UP000076874">
    <property type="component" value="Unassembled WGS sequence"/>
</dbReference>
<gene>
    <name evidence="2" type="ORF">SPI_06439</name>
</gene>
<reference evidence="2 3" key="1">
    <citation type="journal article" date="2016" name="Genome Biol. Evol.">
        <title>Divergent and convergent evolution of fungal pathogenicity.</title>
        <authorList>
            <person name="Shang Y."/>
            <person name="Xiao G."/>
            <person name="Zheng P."/>
            <person name="Cen K."/>
            <person name="Zhan S."/>
            <person name="Wang C."/>
        </authorList>
    </citation>
    <scope>NUCLEOTIDE SEQUENCE [LARGE SCALE GENOMIC DNA]</scope>
    <source>
        <strain evidence="2 3">RCEF 264</strain>
    </source>
</reference>
<organism evidence="2 3">
    <name type="scientific">Niveomyces insectorum RCEF 264</name>
    <dbReference type="NCBI Taxonomy" id="1081102"/>
    <lineage>
        <taxon>Eukaryota</taxon>
        <taxon>Fungi</taxon>
        <taxon>Dikarya</taxon>
        <taxon>Ascomycota</taxon>
        <taxon>Pezizomycotina</taxon>
        <taxon>Sordariomycetes</taxon>
        <taxon>Hypocreomycetidae</taxon>
        <taxon>Hypocreales</taxon>
        <taxon>Cordycipitaceae</taxon>
        <taxon>Niveomyces</taxon>
    </lineage>
</organism>
<feature type="compositionally biased region" description="Basic and acidic residues" evidence="1">
    <location>
        <begin position="180"/>
        <end position="193"/>
    </location>
</feature>
<proteinExistence type="predicted"/>